<protein>
    <submittedName>
        <fullName evidence="2">Uncharacterized protein</fullName>
    </submittedName>
</protein>
<gene>
    <name evidence="2" type="ORF">Tco_0748970</name>
</gene>
<sequence length="173" mass="19427">MDSMFTTWKRLTDENPSVASNEGNTAMNTINEDTLHVDVPSPKATSYSGLGANTTNHVDKTSAPSHESPIVQAMDINLKTTSYVKAACASAKDRPKVNSNFHPFVPDLVFNGVNISIPCKIVEKVSTCFQHTLHGYFIGKRMAFPVVEYYVRNNWGETWAEKDYDEYQRLLFL</sequence>
<feature type="region of interest" description="Disordered" evidence="1">
    <location>
        <begin position="32"/>
        <end position="66"/>
    </location>
</feature>
<name>A0ABQ4YX37_9ASTR</name>
<reference evidence="2" key="1">
    <citation type="journal article" date="2022" name="Int. J. Mol. Sci.">
        <title>Draft Genome of Tanacetum Coccineum: Genomic Comparison of Closely Related Tanacetum-Family Plants.</title>
        <authorList>
            <person name="Yamashiro T."/>
            <person name="Shiraishi A."/>
            <person name="Nakayama K."/>
            <person name="Satake H."/>
        </authorList>
    </citation>
    <scope>NUCLEOTIDE SEQUENCE</scope>
</reference>
<evidence type="ECO:0000313" key="2">
    <source>
        <dbReference type="EMBL" id="GJS82429.1"/>
    </source>
</evidence>
<evidence type="ECO:0000313" key="3">
    <source>
        <dbReference type="Proteomes" id="UP001151760"/>
    </source>
</evidence>
<dbReference type="Proteomes" id="UP001151760">
    <property type="component" value="Unassembled WGS sequence"/>
</dbReference>
<evidence type="ECO:0000256" key="1">
    <source>
        <dbReference type="SAM" id="MobiDB-lite"/>
    </source>
</evidence>
<organism evidence="2 3">
    <name type="scientific">Tanacetum coccineum</name>
    <dbReference type="NCBI Taxonomy" id="301880"/>
    <lineage>
        <taxon>Eukaryota</taxon>
        <taxon>Viridiplantae</taxon>
        <taxon>Streptophyta</taxon>
        <taxon>Embryophyta</taxon>
        <taxon>Tracheophyta</taxon>
        <taxon>Spermatophyta</taxon>
        <taxon>Magnoliopsida</taxon>
        <taxon>eudicotyledons</taxon>
        <taxon>Gunneridae</taxon>
        <taxon>Pentapetalae</taxon>
        <taxon>asterids</taxon>
        <taxon>campanulids</taxon>
        <taxon>Asterales</taxon>
        <taxon>Asteraceae</taxon>
        <taxon>Asteroideae</taxon>
        <taxon>Anthemideae</taxon>
        <taxon>Anthemidinae</taxon>
        <taxon>Tanacetum</taxon>
    </lineage>
</organism>
<keyword evidence="3" id="KW-1185">Reference proteome</keyword>
<accession>A0ABQ4YX37</accession>
<proteinExistence type="predicted"/>
<feature type="compositionally biased region" description="Polar residues" evidence="1">
    <location>
        <begin position="43"/>
        <end position="56"/>
    </location>
</feature>
<dbReference type="EMBL" id="BQNB010010823">
    <property type="protein sequence ID" value="GJS82429.1"/>
    <property type="molecule type" value="Genomic_DNA"/>
</dbReference>
<comment type="caution">
    <text evidence="2">The sequence shown here is derived from an EMBL/GenBank/DDBJ whole genome shotgun (WGS) entry which is preliminary data.</text>
</comment>
<reference evidence="2" key="2">
    <citation type="submission" date="2022-01" db="EMBL/GenBank/DDBJ databases">
        <authorList>
            <person name="Yamashiro T."/>
            <person name="Shiraishi A."/>
            <person name="Satake H."/>
            <person name="Nakayama K."/>
        </authorList>
    </citation>
    <scope>NUCLEOTIDE SEQUENCE</scope>
</reference>